<name>A0ABR5CMW3_9HYPH</name>
<organism evidence="2 3">
    <name type="scientific">Rhizobium nepotum 39/7</name>
    <dbReference type="NCBI Taxonomy" id="1368418"/>
    <lineage>
        <taxon>Bacteria</taxon>
        <taxon>Pseudomonadati</taxon>
        <taxon>Pseudomonadota</taxon>
        <taxon>Alphaproteobacteria</taxon>
        <taxon>Hyphomicrobiales</taxon>
        <taxon>Rhizobiaceae</taxon>
        <taxon>Rhizobium/Agrobacterium group</taxon>
        <taxon>Rhizobium</taxon>
    </lineage>
</organism>
<dbReference type="Gene3D" id="1.10.443.10">
    <property type="entry name" value="Intergrase catalytic core"/>
    <property type="match status" value="1"/>
</dbReference>
<dbReference type="SUPFAM" id="SSF56349">
    <property type="entry name" value="DNA breaking-rejoining enzymes"/>
    <property type="match status" value="1"/>
</dbReference>
<dbReference type="InterPro" id="IPR013762">
    <property type="entry name" value="Integrase-like_cat_sf"/>
</dbReference>
<dbReference type="Proteomes" id="UP000052068">
    <property type="component" value="Unassembled WGS sequence"/>
</dbReference>
<reference evidence="2 3" key="1">
    <citation type="submission" date="2015-03" db="EMBL/GenBank/DDBJ databases">
        <title>Draft Genome Sequences of Agrobacterium nepotum Strain 39/7T (= CFBP 7436T = LMG 26435T) and Agrobacterium sp. Strain KFB 330 (= CFBP 8308 = LMG 28674).</title>
        <authorList>
            <person name="Kuzmanovic N."/>
            <person name="Pulawska J."/>
            <person name="Obradovic A."/>
        </authorList>
    </citation>
    <scope>NUCLEOTIDE SEQUENCE [LARGE SCALE GENOMIC DNA]</scope>
    <source>
        <strain evidence="2 3">39/7</strain>
    </source>
</reference>
<keyword evidence="3" id="KW-1185">Reference proteome</keyword>
<evidence type="ECO:0000313" key="2">
    <source>
        <dbReference type="EMBL" id="KJF66036.1"/>
    </source>
</evidence>
<proteinExistence type="predicted"/>
<sequence>MAPKYQEVQVAEYIDRKTIDKARSAAQSRTAAVFRDSDVAGLCIQVKNGSAHWWVMTKNHKISFAPLDGFRVDQMPLVREIAAKIKASWKAGRKNDDIKIMVSALLSQPTTTPSVEAAENVAAVKIDGAWTWEVLRDEYLAWAKIYKSDAMYATYRSALGAAKNSKLTSDFKHIAGRPIANVTQLDILTVRQNILERGGMVNGIPKDNVRAAEQTENGLKAAFKFAMDPRRVTGLKMNPTIGLPAVDQPDLKKRDIVNADDIFDRPYMSLKQLYDFLFWLEDKEFAHEAKRAVTLQALTGQRIETVTTTFHNQMARTYGSTRFDYVWYLGPDKNKLYRPLPLPSWAAWAGHTALMRYRERSPDKDANNFLFPQLKKRYAHIPGNGHISNKLINDIFQAARKPGGPLEGTDFASHDLRRAFVSHIGKKGRKLGFPYDDIVSEVAKVTHKGEGKISVIQKFYDLDTDSSLKLKMLQLWQDMILGAHGKSKRPDDRWFELDEPEVPLTREEWLRLQEQTESDFQEFGVFGEYAEPD</sequence>
<dbReference type="InterPro" id="IPR011010">
    <property type="entry name" value="DNA_brk_join_enz"/>
</dbReference>
<evidence type="ECO:0000256" key="1">
    <source>
        <dbReference type="ARBA" id="ARBA00023172"/>
    </source>
</evidence>
<dbReference type="EMBL" id="JWJH01000020">
    <property type="protein sequence ID" value="KJF66036.1"/>
    <property type="molecule type" value="Genomic_DNA"/>
</dbReference>
<protein>
    <recommendedName>
        <fullName evidence="4">Tyr recombinase domain-containing protein</fullName>
    </recommendedName>
</protein>
<comment type="caution">
    <text evidence="2">The sequence shown here is derived from an EMBL/GenBank/DDBJ whole genome shotgun (WGS) entry which is preliminary data.</text>
</comment>
<keyword evidence="1" id="KW-0233">DNA recombination</keyword>
<accession>A0ABR5CMW3</accession>
<evidence type="ECO:0008006" key="4">
    <source>
        <dbReference type="Google" id="ProtNLM"/>
    </source>
</evidence>
<gene>
    <name evidence="2" type="ORF">RS75_20410</name>
</gene>
<evidence type="ECO:0000313" key="3">
    <source>
        <dbReference type="Proteomes" id="UP000052068"/>
    </source>
</evidence>